<evidence type="ECO:0000256" key="5">
    <source>
        <dbReference type="ARBA" id="ARBA00023242"/>
    </source>
</evidence>
<reference evidence="7 8" key="1">
    <citation type="journal article" date="2011" name="Science">
        <title>The Selaginella genome identifies genetic changes associated with the evolution of vascular plants.</title>
        <authorList>
            <person name="Banks J.A."/>
            <person name="Nishiyama T."/>
            <person name="Hasebe M."/>
            <person name="Bowman J.L."/>
            <person name="Gribskov M."/>
            <person name="dePamphilis C."/>
            <person name="Albert V.A."/>
            <person name="Aono N."/>
            <person name="Aoyama T."/>
            <person name="Ambrose B.A."/>
            <person name="Ashton N.W."/>
            <person name="Axtell M.J."/>
            <person name="Barker E."/>
            <person name="Barker M.S."/>
            <person name="Bennetzen J.L."/>
            <person name="Bonawitz N.D."/>
            <person name="Chapple C."/>
            <person name="Cheng C."/>
            <person name="Correa L.G."/>
            <person name="Dacre M."/>
            <person name="DeBarry J."/>
            <person name="Dreyer I."/>
            <person name="Elias M."/>
            <person name="Engstrom E.M."/>
            <person name="Estelle M."/>
            <person name="Feng L."/>
            <person name="Finet C."/>
            <person name="Floyd S.K."/>
            <person name="Frommer W.B."/>
            <person name="Fujita T."/>
            <person name="Gramzow L."/>
            <person name="Gutensohn M."/>
            <person name="Harholt J."/>
            <person name="Hattori M."/>
            <person name="Heyl A."/>
            <person name="Hirai T."/>
            <person name="Hiwatashi Y."/>
            <person name="Ishikawa M."/>
            <person name="Iwata M."/>
            <person name="Karol K.G."/>
            <person name="Koehler B."/>
            <person name="Kolukisaoglu U."/>
            <person name="Kubo M."/>
            <person name="Kurata T."/>
            <person name="Lalonde S."/>
            <person name="Li K."/>
            <person name="Li Y."/>
            <person name="Litt A."/>
            <person name="Lyons E."/>
            <person name="Manning G."/>
            <person name="Maruyama T."/>
            <person name="Michael T.P."/>
            <person name="Mikami K."/>
            <person name="Miyazaki S."/>
            <person name="Morinaga S."/>
            <person name="Murata T."/>
            <person name="Mueller-Roeber B."/>
            <person name="Nelson D.R."/>
            <person name="Obara M."/>
            <person name="Oguri Y."/>
            <person name="Olmstead R.G."/>
            <person name="Onodera N."/>
            <person name="Petersen B.L."/>
            <person name="Pils B."/>
            <person name="Prigge M."/>
            <person name="Rensing S.A."/>
            <person name="Riano-Pachon D.M."/>
            <person name="Roberts A.W."/>
            <person name="Sato Y."/>
            <person name="Scheller H.V."/>
            <person name="Schulz B."/>
            <person name="Schulz C."/>
            <person name="Shakirov E.V."/>
            <person name="Shibagaki N."/>
            <person name="Shinohara N."/>
            <person name="Shippen D.E."/>
            <person name="Soerensen I."/>
            <person name="Sotooka R."/>
            <person name="Sugimoto N."/>
            <person name="Sugita M."/>
            <person name="Sumikawa N."/>
            <person name="Tanurdzic M."/>
            <person name="Theissen G."/>
            <person name="Ulvskov P."/>
            <person name="Wakazuki S."/>
            <person name="Weng J.K."/>
            <person name="Willats W.W."/>
            <person name="Wipf D."/>
            <person name="Wolf P.G."/>
            <person name="Yang L."/>
            <person name="Zimmer A.D."/>
            <person name="Zhu Q."/>
            <person name="Mitros T."/>
            <person name="Hellsten U."/>
            <person name="Loque D."/>
            <person name="Otillar R."/>
            <person name="Salamov A."/>
            <person name="Schmutz J."/>
            <person name="Shapiro H."/>
            <person name="Lindquist E."/>
            <person name="Lucas S."/>
            <person name="Rokhsar D."/>
            <person name="Grigoriev I.V."/>
        </authorList>
    </citation>
    <scope>NUCLEOTIDE SEQUENCE [LARGE SCALE GENOMIC DNA]</scope>
</reference>
<dbReference type="EMBL" id="GL377695">
    <property type="protein sequence ID" value="EFJ06703.1"/>
    <property type="molecule type" value="Genomic_DNA"/>
</dbReference>
<gene>
    <name evidence="6" type="primary">MED18</name>
    <name evidence="7" type="ORF">SELMODRAFT_162215</name>
</gene>
<comment type="function">
    <text evidence="6">Component of the Mediator complex, a coactivator involved in the regulated transcription of nearly all RNA polymerase II-dependent genes. Mediator functions as a bridge to convey information from gene-specific regulatory proteins to the basal RNA polymerase II transcription machinery. Mediator is recruited to promoters by direct interactions with regulatory proteins and serves as a scaffold for the assembly of a functional preinitiation complex with RNA polymerase II and the general transcription factors.</text>
</comment>
<dbReference type="PANTHER" id="PTHR13321:SF2">
    <property type="entry name" value="MEDIATOR OF RNA POLYMERASE II TRANSCRIPTION SUBUNIT 18"/>
    <property type="match status" value="1"/>
</dbReference>
<dbReference type="Pfam" id="PF09637">
    <property type="entry name" value="Med18"/>
    <property type="match status" value="1"/>
</dbReference>
<dbReference type="InParanoid" id="D8T9G1"/>
<keyword evidence="4 6" id="KW-0804">Transcription</keyword>
<dbReference type="FunFam" id="2.40.320.10:FF:000004">
    <property type="entry name" value="Mediator of RNA polymerase II transcription subunit 18"/>
    <property type="match status" value="1"/>
</dbReference>
<dbReference type="InterPro" id="IPR019095">
    <property type="entry name" value="Mediator_Med18"/>
</dbReference>
<dbReference type="Gramene" id="EFJ06703">
    <property type="protein sequence ID" value="EFJ06703"/>
    <property type="gene ID" value="SELMODRAFT_162215"/>
</dbReference>
<keyword evidence="6" id="KW-0010">Activator</keyword>
<dbReference type="GO" id="GO:0070847">
    <property type="term" value="C:core mediator complex"/>
    <property type="evidence" value="ECO:0000318"/>
    <property type="project" value="GO_Central"/>
</dbReference>
<dbReference type="OrthoDB" id="2015832at2759"/>
<sequence>MECVVQGIIEAQHVEALDVLLQGLCEGQREAVKTHEICLKSKPISSFADSRALESLETGTVASELHLLCDLSKRPHIWTVKHIGGAMRGTGAEQLPALVRNIVESKMSNNALRFFYAVGYKMDYELLRDGFAYRFQRAFPITVTVTSVCRLPKQHSIDEATPVTPNIQLVEVTAPATADNFSDVVPAISSFAEHLSPLVNLSKPGSFAGIVSTASTAAASLLSRSDRLEHRV</sequence>
<dbReference type="Proteomes" id="UP000001514">
    <property type="component" value="Unassembled WGS sequence"/>
</dbReference>
<protein>
    <recommendedName>
        <fullName evidence="6">Mediator of RNA polymerase II transcription subunit 18</fullName>
    </recommendedName>
    <alternativeName>
        <fullName evidence="6">Mediator complex subunit 18</fullName>
    </alternativeName>
</protein>
<keyword evidence="5 6" id="KW-0539">Nucleus</keyword>
<comment type="subunit">
    <text evidence="6">Component of the Mediator complex.</text>
</comment>
<accession>D8T9G1</accession>
<evidence type="ECO:0000256" key="3">
    <source>
        <dbReference type="ARBA" id="ARBA00023015"/>
    </source>
</evidence>
<dbReference type="KEGG" id="smo:SELMODRAFT_162215"/>
<dbReference type="Gene3D" id="2.40.320.10">
    <property type="entry name" value="Hypothetical Protein Pfu-838710-001"/>
    <property type="match status" value="1"/>
</dbReference>
<comment type="similarity">
    <text evidence="2 6">Belongs to the Mediator complex subunit 18 family.</text>
</comment>
<comment type="subcellular location">
    <subcellularLocation>
        <location evidence="1 6">Nucleus</location>
    </subcellularLocation>
</comment>
<dbReference type="GO" id="GO:0060261">
    <property type="term" value="P:positive regulation of transcription initiation by RNA polymerase II"/>
    <property type="evidence" value="ECO:0000318"/>
    <property type="project" value="GO_Central"/>
</dbReference>
<organism evidence="8">
    <name type="scientific">Selaginella moellendorffii</name>
    <name type="common">Spikemoss</name>
    <dbReference type="NCBI Taxonomy" id="88036"/>
    <lineage>
        <taxon>Eukaryota</taxon>
        <taxon>Viridiplantae</taxon>
        <taxon>Streptophyta</taxon>
        <taxon>Embryophyta</taxon>
        <taxon>Tracheophyta</taxon>
        <taxon>Lycopodiopsida</taxon>
        <taxon>Selaginellales</taxon>
        <taxon>Selaginellaceae</taxon>
        <taxon>Selaginella</taxon>
    </lineage>
</organism>
<evidence type="ECO:0000313" key="8">
    <source>
        <dbReference type="Proteomes" id="UP000001514"/>
    </source>
</evidence>
<evidence type="ECO:0000313" key="7">
    <source>
        <dbReference type="EMBL" id="EFJ06703.1"/>
    </source>
</evidence>
<dbReference type="FunCoup" id="D8T9G1">
    <property type="interactions" value="2973"/>
</dbReference>
<dbReference type="STRING" id="88036.D8T9G1"/>
<dbReference type="AlphaFoldDB" id="D8T9G1"/>
<keyword evidence="8" id="KW-1185">Reference proteome</keyword>
<keyword evidence="3 6" id="KW-0805">Transcription regulation</keyword>
<proteinExistence type="inferred from homology"/>
<dbReference type="HOGENOM" id="CLU_111349_0_0_1"/>
<evidence type="ECO:0000256" key="2">
    <source>
        <dbReference type="ARBA" id="ARBA00009814"/>
    </source>
</evidence>
<dbReference type="OMA" id="KQRIRIH"/>
<evidence type="ECO:0000256" key="4">
    <source>
        <dbReference type="ARBA" id="ARBA00023163"/>
    </source>
</evidence>
<dbReference type="PANTHER" id="PTHR13321">
    <property type="entry name" value="MEDIATOR OF RNA POLYMERASE II TRANSCRIPTION, SUBUNIT 18"/>
    <property type="match status" value="1"/>
</dbReference>
<name>D8T9G1_SELML</name>
<dbReference type="GO" id="GO:0003712">
    <property type="term" value="F:transcription coregulator activity"/>
    <property type="evidence" value="ECO:0000318"/>
    <property type="project" value="GO_Central"/>
</dbReference>
<dbReference type="GO" id="GO:0016592">
    <property type="term" value="C:mediator complex"/>
    <property type="evidence" value="ECO:0000318"/>
    <property type="project" value="GO_Central"/>
</dbReference>
<evidence type="ECO:0000256" key="6">
    <source>
        <dbReference type="RuleBase" id="RU364150"/>
    </source>
</evidence>
<dbReference type="eggNOG" id="KOG3264">
    <property type="taxonomic scope" value="Eukaryota"/>
</dbReference>
<evidence type="ECO:0000256" key="1">
    <source>
        <dbReference type="ARBA" id="ARBA00004123"/>
    </source>
</evidence>